<dbReference type="EMBL" id="OZ020111">
    <property type="protein sequence ID" value="CAK9263653.1"/>
    <property type="molecule type" value="Genomic_DNA"/>
</dbReference>
<dbReference type="Proteomes" id="UP001497444">
    <property type="component" value="Chromosome 16"/>
</dbReference>
<accession>A0ABP0WCY5</accession>
<organism evidence="1 2">
    <name type="scientific">Sphagnum jensenii</name>
    <dbReference type="NCBI Taxonomy" id="128206"/>
    <lineage>
        <taxon>Eukaryota</taxon>
        <taxon>Viridiplantae</taxon>
        <taxon>Streptophyta</taxon>
        <taxon>Embryophyta</taxon>
        <taxon>Bryophyta</taxon>
        <taxon>Sphagnophytina</taxon>
        <taxon>Sphagnopsida</taxon>
        <taxon>Sphagnales</taxon>
        <taxon>Sphagnaceae</taxon>
        <taxon>Sphagnum</taxon>
    </lineage>
</organism>
<evidence type="ECO:0000313" key="1">
    <source>
        <dbReference type="EMBL" id="CAK9263653.1"/>
    </source>
</evidence>
<name>A0ABP0WCY5_9BRYO</name>
<proteinExistence type="predicted"/>
<reference evidence="1" key="1">
    <citation type="submission" date="2024-02" db="EMBL/GenBank/DDBJ databases">
        <authorList>
            <consortium name="ELIXIR-Norway"/>
            <consortium name="Elixir Norway"/>
        </authorList>
    </citation>
    <scope>NUCLEOTIDE SEQUENCE</scope>
</reference>
<sequence>MNINDYSFSLGIESINLFKLQRYIKESNIVHELWIEYGFGADHSLATKEWFGKRIYSHKIISSIQNLAIVSSCVHVELHIDMGFVNSYVWRRTKMITCSGLMQVVKEARAVVLIRGTLQPVSQLYDCLFPHLPPEKVCMLVPCSSSAGSIVLPIHLL</sequence>
<keyword evidence="2" id="KW-1185">Reference proteome</keyword>
<evidence type="ECO:0000313" key="2">
    <source>
        <dbReference type="Proteomes" id="UP001497444"/>
    </source>
</evidence>
<gene>
    <name evidence="1" type="ORF">CSSPJE1EN1_LOCUS9131</name>
</gene>
<protein>
    <submittedName>
        <fullName evidence="1">Uncharacterized protein</fullName>
    </submittedName>
</protein>